<dbReference type="EMBL" id="JAGMUU010000025">
    <property type="protein sequence ID" value="KAH7123346.1"/>
    <property type="molecule type" value="Genomic_DNA"/>
</dbReference>
<dbReference type="Pfam" id="PF00734">
    <property type="entry name" value="CBM_1"/>
    <property type="match status" value="1"/>
</dbReference>
<feature type="domain" description="CBM1" evidence="5">
    <location>
        <begin position="19"/>
        <end position="55"/>
    </location>
</feature>
<dbReference type="PROSITE" id="PS51164">
    <property type="entry name" value="CBM1_2"/>
    <property type="match status" value="1"/>
</dbReference>
<dbReference type="PANTHER" id="PTHR34002">
    <property type="entry name" value="BLR1656 PROTEIN"/>
    <property type="match status" value="1"/>
</dbReference>
<dbReference type="PROSITE" id="PS00562">
    <property type="entry name" value="CBM1_1"/>
    <property type="match status" value="1"/>
</dbReference>
<dbReference type="GO" id="GO:0030248">
    <property type="term" value="F:cellulose binding"/>
    <property type="evidence" value="ECO:0007669"/>
    <property type="project" value="InterPro"/>
</dbReference>
<dbReference type="GO" id="GO:0005576">
    <property type="term" value="C:extracellular region"/>
    <property type="evidence" value="ECO:0007669"/>
    <property type="project" value="InterPro"/>
</dbReference>
<dbReference type="InterPro" id="IPR035971">
    <property type="entry name" value="CBD_sf"/>
</dbReference>
<dbReference type="InterPro" id="IPR013319">
    <property type="entry name" value="GH11/12"/>
</dbReference>
<dbReference type="InterPro" id="IPR000254">
    <property type="entry name" value="CBD"/>
</dbReference>
<keyword evidence="3" id="KW-0378">Hydrolase</keyword>
<dbReference type="InterPro" id="IPR002594">
    <property type="entry name" value="GH12"/>
</dbReference>
<dbReference type="Gene3D" id="2.60.120.180">
    <property type="match status" value="1"/>
</dbReference>
<organism evidence="6 7">
    <name type="scientific">Dactylonectria estremocensis</name>
    <dbReference type="NCBI Taxonomy" id="1079267"/>
    <lineage>
        <taxon>Eukaryota</taxon>
        <taxon>Fungi</taxon>
        <taxon>Dikarya</taxon>
        <taxon>Ascomycota</taxon>
        <taxon>Pezizomycotina</taxon>
        <taxon>Sordariomycetes</taxon>
        <taxon>Hypocreomycetidae</taxon>
        <taxon>Hypocreales</taxon>
        <taxon>Nectriaceae</taxon>
        <taxon>Dactylonectria</taxon>
    </lineage>
</organism>
<dbReference type="Pfam" id="PF01670">
    <property type="entry name" value="Glyco_hydro_12"/>
    <property type="match status" value="1"/>
</dbReference>
<dbReference type="PANTHER" id="PTHR34002:SF10">
    <property type="entry name" value="PUTATIVE-RELATED"/>
    <property type="match status" value="1"/>
</dbReference>
<keyword evidence="3" id="KW-0326">Glycosidase</keyword>
<dbReference type="Proteomes" id="UP000717696">
    <property type="component" value="Unassembled WGS sequence"/>
</dbReference>
<comment type="caution">
    <text evidence="6">The sequence shown here is derived from an EMBL/GenBank/DDBJ whole genome shotgun (WGS) entry which is preliminary data.</text>
</comment>
<name>A0A9P9IK07_9HYPO</name>
<evidence type="ECO:0000256" key="3">
    <source>
        <dbReference type="RuleBase" id="RU361163"/>
    </source>
</evidence>
<keyword evidence="7" id="KW-1185">Reference proteome</keyword>
<evidence type="ECO:0000256" key="4">
    <source>
        <dbReference type="SAM" id="SignalP"/>
    </source>
</evidence>
<evidence type="ECO:0000313" key="6">
    <source>
        <dbReference type="EMBL" id="KAH7123346.1"/>
    </source>
</evidence>
<dbReference type="GO" id="GO:0008810">
    <property type="term" value="F:cellulase activity"/>
    <property type="evidence" value="ECO:0007669"/>
    <property type="project" value="InterPro"/>
</dbReference>
<accession>A0A9P9IK07</accession>
<evidence type="ECO:0000313" key="7">
    <source>
        <dbReference type="Proteomes" id="UP000717696"/>
    </source>
</evidence>
<comment type="similarity">
    <text evidence="1 3">Belongs to the glycosyl hydrolase 12 (cellulase H) family.</text>
</comment>
<protein>
    <submittedName>
        <fullName evidence="6">Endoglucanase-1</fullName>
    </submittedName>
</protein>
<dbReference type="GO" id="GO:0000272">
    <property type="term" value="P:polysaccharide catabolic process"/>
    <property type="evidence" value="ECO:0007669"/>
    <property type="project" value="UniProtKB-KW"/>
</dbReference>
<keyword evidence="3" id="KW-0624">Polysaccharide degradation</keyword>
<feature type="chain" id="PRO_5040224762" evidence="4">
    <location>
        <begin position="20"/>
        <end position="205"/>
    </location>
</feature>
<dbReference type="OrthoDB" id="89349at2759"/>
<dbReference type="SUPFAM" id="SSF57180">
    <property type="entry name" value="Cellulose-binding domain"/>
    <property type="match status" value="1"/>
</dbReference>
<dbReference type="AlphaFoldDB" id="A0A9P9IK07"/>
<keyword evidence="3" id="KW-0119">Carbohydrate metabolism</keyword>
<dbReference type="InterPro" id="IPR013320">
    <property type="entry name" value="ConA-like_dom_sf"/>
</dbReference>
<evidence type="ECO:0000256" key="2">
    <source>
        <dbReference type="ARBA" id="ARBA00022729"/>
    </source>
</evidence>
<evidence type="ECO:0000256" key="1">
    <source>
        <dbReference type="ARBA" id="ARBA00005519"/>
    </source>
</evidence>
<reference evidence="6" key="1">
    <citation type="journal article" date="2021" name="Nat. Commun.">
        <title>Genetic determinants of endophytism in the Arabidopsis root mycobiome.</title>
        <authorList>
            <person name="Mesny F."/>
            <person name="Miyauchi S."/>
            <person name="Thiergart T."/>
            <person name="Pickel B."/>
            <person name="Atanasova L."/>
            <person name="Karlsson M."/>
            <person name="Huettel B."/>
            <person name="Barry K.W."/>
            <person name="Haridas S."/>
            <person name="Chen C."/>
            <person name="Bauer D."/>
            <person name="Andreopoulos W."/>
            <person name="Pangilinan J."/>
            <person name="LaButti K."/>
            <person name="Riley R."/>
            <person name="Lipzen A."/>
            <person name="Clum A."/>
            <person name="Drula E."/>
            <person name="Henrissat B."/>
            <person name="Kohler A."/>
            <person name="Grigoriev I.V."/>
            <person name="Martin F.M."/>
            <person name="Hacquard S."/>
        </authorList>
    </citation>
    <scope>NUCLEOTIDE SEQUENCE</scope>
    <source>
        <strain evidence="6">MPI-CAGE-AT-0021</strain>
    </source>
</reference>
<feature type="signal peptide" evidence="4">
    <location>
        <begin position="1"/>
        <end position="19"/>
    </location>
</feature>
<dbReference type="SUPFAM" id="SSF49899">
    <property type="entry name" value="Concanavalin A-like lectins/glucanases"/>
    <property type="match status" value="1"/>
</dbReference>
<dbReference type="SMART" id="SM00236">
    <property type="entry name" value="fCBD"/>
    <property type="match status" value="1"/>
</dbReference>
<gene>
    <name evidence="6" type="ORF">B0J13DRAFT_647617</name>
</gene>
<evidence type="ECO:0000259" key="5">
    <source>
        <dbReference type="PROSITE" id="PS51164"/>
    </source>
</evidence>
<keyword evidence="2 4" id="KW-0732">Signal</keyword>
<proteinExistence type="inferred from homology"/>
<sequence length="205" mass="22640">MRCIIRIGLCLPIIGRAFSQATAWSQCGGTGWTGQTTCINGYTCTKQNDWYYQCVPGSTITTTTRPATTTQPSTTTTATRSAQSSLCTLYAYASVDGYDLLNNLWGQDDADSGSQCTYYYGPASGGGLSWGTTWTWVGAPNNVKSYAYANRQFTRRLLSDIKGLPSTAQWTYSTSDIRANVAYDFFTHPDSDHVNYNGEYEIMIW</sequence>